<evidence type="ECO:0000256" key="6">
    <source>
        <dbReference type="ARBA" id="ARBA00022692"/>
    </source>
</evidence>
<evidence type="ECO:0000256" key="7">
    <source>
        <dbReference type="ARBA" id="ARBA00022989"/>
    </source>
</evidence>
<dbReference type="GeneID" id="91097228"/>
<feature type="transmembrane region" description="Helical" evidence="10">
    <location>
        <begin position="409"/>
        <end position="428"/>
    </location>
</feature>
<dbReference type="Pfam" id="PF06423">
    <property type="entry name" value="GWT1"/>
    <property type="match status" value="2"/>
</dbReference>
<evidence type="ECO:0000313" key="12">
    <source>
        <dbReference type="Proteomes" id="UP001355207"/>
    </source>
</evidence>
<keyword evidence="8 10" id="KW-0472">Membrane</keyword>
<sequence>MSDYKSAKEAFVSDNPGSSLFDIIAISLVAWTSYILYACSYERFRPSFVFDYLTSGLPLLLGVTIFATRPITFNFIILIISSLAYVTLPKNRRKNIRNNGFTNTKKDKSKGSWLEESDSDEEIAELESSSAQNSKQNTPIKLPSQVVPIIGISSSNSFHSSSSITTNSPINTSTSNSALSSPINLSPDDPFNLSSSTPNTTGGIHSGLNKRKLSPQPSPDNITVNILPTPPFPETDSLDTLLLSSTTNKVDYPSRRSGSIPGRIRVEDEDQNPKQRQKLSFLSIYRAHMMIMTVHCILAVDFRVFPRWLGKCEDFGTSLMDVGVGSFVFSLGIISYKSLSSYVPKTIKQKQPPNSPGMKFIKKEQSDIKSNLLRELFIVIRKSSPTLILGFIRLFMVKGIEYPEHITEYGLHWNFFFTIGLLPIFGCLIKPLRKWIRWSVLGLIITLTHQLILSKFGLQSYLLSDSRNGLIGLNKEGISSLPGYISIYLLGISIGEHISKLSDPVPIPTDKGMISINESKENHIKRHYEKRRIELILELFSYTFTYWIGLLVILYLDLGSGGVSRRFANAPYVLFISSYNTLFLLGYLLIEFLFPQIPIPKLLESINQNGLLVFLIANLFTGLINISIESMYLNNVLAMLVLLAYSIAVCGLAWLWRGSKRIKI</sequence>
<feature type="transmembrane region" description="Helical" evidence="10">
    <location>
        <begin position="284"/>
        <end position="305"/>
    </location>
</feature>
<feature type="transmembrane region" description="Helical" evidence="10">
    <location>
        <begin position="317"/>
        <end position="336"/>
    </location>
</feature>
<feature type="transmembrane region" description="Helical" evidence="10">
    <location>
        <begin position="570"/>
        <end position="590"/>
    </location>
</feature>
<dbReference type="GO" id="GO:0032216">
    <property type="term" value="F:glucosaminyl-phosphatidylinositol O-acyltransferase activity"/>
    <property type="evidence" value="ECO:0007669"/>
    <property type="project" value="TreeGrafter"/>
</dbReference>
<feature type="region of interest" description="Disordered" evidence="9">
    <location>
        <begin position="249"/>
        <end position="272"/>
    </location>
</feature>
<dbReference type="AlphaFoldDB" id="A0AAX4K378"/>
<feature type="transmembrane region" description="Helical" evidence="10">
    <location>
        <begin position="535"/>
        <end position="558"/>
    </location>
</feature>
<dbReference type="GO" id="GO:0016020">
    <property type="term" value="C:membrane"/>
    <property type="evidence" value="ECO:0007669"/>
    <property type="project" value="UniProtKB-SubCell"/>
</dbReference>
<organism evidence="11 12">
    <name type="scientific">Kwoniella dendrophila CBS 6074</name>
    <dbReference type="NCBI Taxonomy" id="1295534"/>
    <lineage>
        <taxon>Eukaryota</taxon>
        <taxon>Fungi</taxon>
        <taxon>Dikarya</taxon>
        <taxon>Basidiomycota</taxon>
        <taxon>Agaricomycotina</taxon>
        <taxon>Tremellomycetes</taxon>
        <taxon>Tremellales</taxon>
        <taxon>Cryptococcaceae</taxon>
        <taxon>Kwoniella</taxon>
    </lineage>
</organism>
<dbReference type="GO" id="GO:0072659">
    <property type="term" value="P:protein localization to plasma membrane"/>
    <property type="evidence" value="ECO:0007669"/>
    <property type="project" value="TreeGrafter"/>
</dbReference>
<evidence type="ECO:0000256" key="10">
    <source>
        <dbReference type="SAM" id="Phobius"/>
    </source>
</evidence>
<keyword evidence="5" id="KW-0337">GPI-anchor biosynthesis</keyword>
<dbReference type="GO" id="GO:0006506">
    <property type="term" value="P:GPI anchor biosynthetic process"/>
    <property type="evidence" value="ECO:0007669"/>
    <property type="project" value="UniProtKB-KW"/>
</dbReference>
<dbReference type="GO" id="GO:0005783">
    <property type="term" value="C:endoplasmic reticulum"/>
    <property type="evidence" value="ECO:0007669"/>
    <property type="project" value="TreeGrafter"/>
</dbReference>
<feature type="compositionally biased region" description="Polar residues" evidence="9">
    <location>
        <begin position="192"/>
        <end position="203"/>
    </location>
</feature>
<feature type="region of interest" description="Disordered" evidence="9">
    <location>
        <begin position="96"/>
        <end position="118"/>
    </location>
</feature>
<dbReference type="PANTHER" id="PTHR20661">
    <property type="entry name" value="PHOSPHATIDYLINOSITOL-GLYCAN BIOSYNTHESIS CLASS W PROTEIN"/>
    <property type="match status" value="1"/>
</dbReference>
<evidence type="ECO:0000256" key="4">
    <source>
        <dbReference type="ARBA" id="ARBA00014495"/>
    </source>
</evidence>
<evidence type="ECO:0000256" key="9">
    <source>
        <dbReference type="SAM" id="MobiDB-lite"/>
    </source>
</evidence>
<evidence type="ECO:0000256" key="3">
    <source>
        <dbReference type="ARBA" id="ARBA00007559"/>
    </source>
</evidence>
<feature type="transmembrane region" description="Helical" evidence="10">
    <location>
        <begin position="634"/>
        <end position="656"/>
    </location>
</feature>
<dbReference type="RefSeq" id="XP_066078375.1">
    <property type="nucleotide sequence ID" value="XM_066222278.1"/>
</dbReference>
<protein>
    <recommendedName>
        <fullName evidence="4">GPI-anchored wall transfer protein 1</fullName>
    </recommendedName>
</protein>
<feature type="transmembrane region" description="Helical" evidence="10">
    <location>
        <begin position="71"/>
        <end position="88"/>
    </location>
</feature>
<feature type="transmembrane region" description="Helical" evidence="10">
    <location>
        <begin position="20"/>
        <end position="37"/>
    </location>
</feature>
<dbReference type="EMBL" id="CP144106">
    <property type="protein sequence ID" value="WWC91613.1"/>
    <property type="molecule type" value="Genomic_DNA"/>
</dbReference>
<gene>
    <name evidence="11" type="ORF">L201_006559</name>
</gene>
<keyword evidence="6 10" id="KW-0812">Transmembrane</keyword>
<proteinExistence type="inferred from homology"/>
<dbReference type="PANTHER" id="PTHR20661:SF0">
    <property type="entry name" value="PHOSPHATIDYLINOSITOL-GLYCAN BIOSYNTHESIS CLASS W PROTEIN"/>
    <property type="match status" value="1"/>
</dbReference>
<evidence type="ECO:0000256" key="5">
    <source>
        <dbReference type="ARBA" id="ARBA00022502"/>
    </source>
</evidence>
<feature type="region of interest" description="Disordered" evidence="9">
    <location>
        <begin position="161"/>
        <end position="229"/>
    </location>
</feature>
<comment type="subcellular location">
    <subcellularLocation>
        <location evidence="1">Membrane</location>
        <topology evidence="1">Multi-pass membrane protein</topology>
    </subcellularLocation>
</comment>
<evidence type="ECO:0000256" key="8">
    <source>
        <dbReference type="ARBA" id="ARBA00023136"/>
    </source>
</evidence>
<evidence type="ECO:0000256" key="2">
    <source>
        <dbReference type="ARBA" id="ARBA00004687"/>
    </source>
</evidence>
<keyword evidence="12" id="KW-1185">Reference proteome</keyword>
<comment type="pathway">
    <text evidence="2">Glycolipid biosynthesis; glycosylphosphatidylinositol-anchor biosynthesis.</text>
</comment>
<keyword evidence="7 10" id="KW-1133">Transmembrane helix</keyword>
<feature type="transmembrane region" description="Helical" evidence="10">
    <location>
        <begin position="49"/>
        <end position="65"/>
    </location>
</feature>
<dbReference type="Proteomes" id="UP001355207">
    <property type="component" value="Chromosome 9"/>
</dbReference>
<feature type="compositionally biased region" description="Low complexity" evidence="9">
    <location>
        <begin position="161"/>
        <end position="177"/>
    </location>
</feature>
<evidence type="ECO:0000313" key="11">
    <source>
        <dbReference type="EMBL" id="WWC91613.1"/>
    </source>
</evidence>
<evidence type="ECO:0000256" key="1">
    <source>
        <dbReference type="ARBA" id="ARBA00004141"/>
    </source>
</evidence>
<comment type="similarity">
    <text evidence="3">Belongs to the PIGW family.</text>
</comment>
<accession>A0AAX4K378</accession>
<name>A0AAX4K378_9TREE</name>
<feature type="transmembrane region" description="Helical" evidence="10">
    <location>
        <begin position="611"/>
        <end position="628"/>
    </location>
</feature>
<dbReference type="InterPro" id="IPR009447">
    <property type="entry name" value="PIGW/GWT1"/>
</dbReference>
<feature type="transmembrane region" description="Helical" evidence="10">
    <location>
        <begin position="376"/>
        <end position="397"/>
    </location>
</feature>
<reference evidence="11 12" key="1">
    <citation type="submission" date="2024-01" db="EMBL/GenBank/DDBJ databases">
        <title>Comparative genomics of Cryptococcus and Kwoniella reveals pathogenesis evolution and contrasting modes of karyotype evolution via chromosome fusion or intercentromeric recombination.</title>
        <authorList>
            <person name="Coelho M.A."/>
            <person name="David-Palma M."/>
            <person name="Shea T."/>
            <person name="Bowers K."/>
            <person name="McGinley-Smith S."/>
            <person name="Mohammad A.W."/>
            <person name="Gnirke A."/>
            <person name="Yurkov A.M."/>
            <person name="Nowrousian M."/>
            <person name="Sun S."/>
            <person name="Cuomo C.A."/>
            <person name="Heitman J."/>
        </authorList>
    </citation>
    <scope>NUCLEOTIDE SEQUENCE [LARGE SCALE GENOMIC DNA]</scope>
    <source>
        <strain evidence="11 12">CBS 6074</strain>
    </source>
</reference>